<feature type="transmembrane region" description="Helical" evidence="5">
    <location>
        <begin position="201"/>
        <end position="221"/>
    </location>
</feature>
<sequence>MELTTRSGFEYYRYDPSLAAAVIFIICFLLTTALHTFQLIRTKTLFFIPSLVGGYFEWIGYCARAVSSNQSPNWTLGPYIVQSLLPLVAPALFAASIYMELGRLIVVLHAEKHSLIRVKWLTKIFVTGDVLSFLLQAGGAGLMASHSQSSATNGSHIITGGLVIQILFFGFFIISTAIFHHRMDSSPTPYSLSSGIDWRRLIWVLYSVSVLILVRSIYRLIEYIQGFSGYLISHEAYLYVFDALLMFVVMLLFHVVHPSELNAWLKSGGLVSKGFRFERLQGATGNLAETA</sequence>
<feature type="transmembrane region" description="Helical" evidence="5">
    <location>
        <begin position="79"/>
        <end position="99"/>
    </location>
</feature>
<dbReference type="Pfam" id="PF04479">
    <property type="entry name" value="RTA1"/>
    <property type="match status" value="1"/>
</dbReference>
<dbReference type="RefSeq" id="XP_025473487.1">
    <property type="nucleotide sequence ID" value="XM_025616156.1"/>
</dbReference>
<keyword evidence="7" id="KW-1185">Reference proteome</keyword>
<dbReference type="Proteomes" id="UP000246702">
    <property type="component" value="Unassembled WGS sequence"/>
</dbReference>
<feature type="transmembrane region" description="Helical" evidence="5">
    <location>
        <begin position="236"/>
        <end position="256"/>
    </location>
</feature>
<dbReference type="InterPro" id="IPR007568">
    <property type="entry name" value="RTA1"/>
</dbReference>
<feature type="transmembrane region" description="Helical" evidence="5">
    <location>
        <begin position="44"/>
        <end position="67"/>
    </location>
</feature>
<feature type="transmembrane region" description="Helical" evidence="5">
    <location>
        <begin position="120"/>
        <end position="144"/>
    </location>
</feature>
<evidence type="ECO:0000313" key="7">
    <source>
        <dbReference type="Proteomes" id="UP000246702"/>
    </source>
</evidence>
<dbReference type="STRING" id="1450535.A0A317XDM8"/>
<evidence type="ECO:0000256" key="3">
    <source>
        <dbReference type="ARBA" id="ARBA00022989"/>
    </source>
</evidence>
<comment type="subcellular location">
    <subcellularLocation>
        <location evidence="1">Membrane</location>
        <topology evidence="1">Multi-pass membrane protein</topology>
    </subcellularLocation>
</comment>
<evidence type="ECO:0000256" key="5">
    <source>
        <dbReference type="SAM" id="Phobius"/>
    </source>
</evidence>
<evidence type="ECO:0000256" key="1">
    <source>
        <dbReference type="ARBA" id="ARBA00004141"/>
    </source>
</evidence>
<reference evidence="6 7" key="1">
    <citation type="submission" date="2016-12" db="EMBL/GenBank/DDBJ databases">
        <title>The genomes of Aspergillus section Nigri reveals drivers in fungal speciation.</title>
        <authorList>
            <consortium name="DOE Joint Genome Institute"/>
            <person name="Vesth T.C."/>
            <person name="Nybo J."/>
            <person name="Theobald S."/>
            <person name="Brandl J."/>
            <person name="Frisvad J.C."/>
            <person name="Nielsen K.F."/>
            <person name="Lyhne E.K."/>
            <person name="Kogle M.E."/>
            <person name="Kuo A."/>
            <person name="Riley R."/>
            <person name="Clum A."/>
            <person name="Nolan M."/>
            <person name="Lipzen A."/>
            <person name="Salamov A."/>
            <person name="Henrissat B."/>
            <person name="Wiebenga A."/>
            <person name="De Vries R.P."/>
            <person name="Grigoriev I.V."/>
            <person name="Mortensen U.H."/>
            <person name="Andersen M.R."/>
            <person name="Baker S.E."/>
        </authorList>
    </citation>
    <scope>NUCLEOTIDE SEQUENCE [LARGE SCALE GENOMIC DNA]</scope>
    <source>
        <strain evidence="6 7">CBS 115572</strain>
    </source>
</reference>
<dbReference type="PANTHER" id="PTHR31465">
    <property type="entry name" value="PROTEIN RTA1-RELATED"/>
    <property type="match status" value="1"/>
</dbReference>
<name>A0A317XDM8_9EURO</name>
<dbReference type="GO" id="GO:0016020">
    <property type="term" value="C:membrane"/>
    <property type="evidence" value="ECO:0007669"/>
    <property type="project" value="UniProtKB-SubCell"/>
</dbReference>
<gene>
    <name evidence="6" type="ORF">BO94DRAFT_592712</name>
</gene>
<keyword evidence="4 5" id="KW-0472">Membrane</keyword>
<accession>A0A317XDM8</accession>
<feature type="transmembrane region" description="Helical" evidence="5">
    <location>
        <begin position="18"/>
        <end position="37"/>
    </location>
</feature>
<comment type="caution">
    <text evidence="6">The sequence shown here is derived from an EMBL/GenBank/DDBJ whole genome shotgun (WGS) entry which is preliminary data.</text>
</comment>
<protein>
    <submittedName>
        <fullName evidence="6">RTA1-domain-containing protein</fullName>
    </submittedName>
</protein>
<dbReference type="GeneID" id="37118299"/>
<keyword evidence="2 5" id="KW-0812">Transmembrane</keyword>
<dbReference type="AlphaFoldDB" id="A0A317XDM8"/>
<evidence type="ECO:0000256" key="4">
    <source>
        <dbReference type="ARBA" id="ARBA00023136"/>
    </source>
</evidence>
<keyword evidence="3 5" id="KW-1133">Transmembrane helix</keyword>
<dbReference type="PANTHER" id="PTHR31465:SF35">
    <property type="entry name" value="RTA1 DOMAIN PROTEIN-RELATED"/>
    <property type="match status" value="1"/>
</dbReference>
<dbReference type="OrthoDB" id="3358017at2759"/>
<proteinExistence type="predicted"/>
<evidence type="ECO:0000313" key="6">
    <source>
        <dbReference type="EMBL" id="PWY96726.1"/>
    </source>
</evidence>
<dbReference type="EMBL" id="MSFK01000001">
    <property type="protein sequence ID" value="PWY96726.1"/>
    <property type="molecule type" value="Genomic_DNA"/>
</dbReference>
<organism evidence="6 7">
    <name type="scientific">Aspergillus sclerotioniger CBS 115572</name>
    <dbReference type="NCBI Taxonomy" id="1450535"/>
    <lineage>
        <taxon>Eukaryota</taxon>
        <taxon>Fungi</taxon>
        <taxon>Dikarya</taxon>
        <taxon>Ascomycota</taxon>
        <taxon>Pezizomycotina</taxon>
        <taxon>Eurotiomycetes</taxon>
        <taxon>Eurotiomycetidae</taxon>
        <taxon>Eurotiales</taxon>
        <taxon>Aspergillaceae</taxon>
        <taxon>Aspergillus</taxon>
        <taxon>Aspergillus subgen. Circumdati</taxon>
    </lineage>
</organism>
<evidence type="ECO:0000256" key="2">
    <source>
        <dbReference type="ARBA" id="ARBA00022692"/>
    </source>
</evidence>
<feature type="transmembrane region" description="Helical" evidence="5">
    <location>
        <begin position="156"/>
        <end position="180"/>
    </location>
</feature>